<evidence type="ECO:0000259" key="3">
    <source>
        <dbReference type="Pfam" id="PF02668"/>
    </source>
</evidence>
<evidence type="ECO:0000313" key="5">
    <source>
        <dbReference type="Proteomes" id="UP000242146"/>
    </source>
</evidence>
<dbReference type="PANTHER" id="PTHR10696:SF54">
    <property type="entry name" value="FAMILY OXIDOREDUCTASE, PUTATIVE (AFU_ORTHOLOGUE AFUA_4G13850)-RELATED"/>
    <property type="match status" value="1"/>
</dbReference>
<dbReference type="Proteomes" id="UP000242146">
    <property type="component" value="Unassembled WGS sequence"/>
</dbReference>
<accession>A0A1X2G8G6</accession>
<evidence type="ECO:0000256" key="1">
    <source>
        <dbReference type="ARBA" id="ARBA00023002"/>
    </source>
</evidence>
<comment type="caution">
    <text evidence="4">The sequence shown here is derived from an EMBL/GenBank/DDBJ whole genome shotgun (WGS) entry which is preliminary data.</text>
</comment>
<dbReference type="InterPro" id="IPR042098">
    <property type="entry name" value="TauD-like_sf"/>
</dbReference>
<feature type="compositionally biased region" description="Basic and acidic residues" evidence="2">
    <location>
        <begin position="32"/>
        <end position="50"/>
    </location>
</feature>
<dbReference type="STRING" id="101127.A0A1X2G8G6"/>
<reference evidence="4 5" key="1">
    <citation type="submission" date="2016-07" db="EMBL/GenBank/DDBJ databases">
        <title>Pervasive Adenine N6-methylation of Active Genes in Fungi.</title>
        <authorList>
            <consortium name="DOE Joint Genome Institute"/>
            <person name="Mondo S.J."/>
            <person name="Dannebaum R.O."/>
            <person name="Kuo R.C."/>
            <person name="Labutti K."/>
            <person name="Haridas S."/>
            <person name="Kuo A."/>
            <person name="Salamov A."/>
            <person name="Ahrendt S.R."/>
            <person name="Lipzen A."/>
            <person name="Sullivan W."/>
            <person name="Andreopoulos W.B."/>
            <person name="Clum A."/>
            <person name="Lindquist E."/>
            <person name="Daum C."/>
            <person name="Ramamoorthy G.K."/>
            <person name="Gryganskyi A."/>
            <person name="Culley D."/>
            <person name="Magnuson J.K."/>
            <person name="James T.Y."/>
            <person name="O'Malley M.A."/>
            <person name="Stajich J.E."/>
            <person name="Spatafora J.W."/>
            <person name="Visel A."/>
            <person name="Grigoriev I.V."/>
        </authorList>
    </citation>
    <scope>NUCLEOTIDE SEQUENCE [LARGE SCALE GENOMIC DNA]</scope>
    <source>
        <strain evidence="4 5">NRRL 3301</strain>
    </source>
</reference>
<proteinExistence type="predicted"/>
<keyword evidence="5" id="KW-1185">Reference proteome</keyword>
<dbReference type="AlphaFoldDB" id="A0A1X2G8G6"/>
<sequence>MPTAQIHNSSQPDITYLPDKKNWQARTARRLAEEDLPKDLPDGFPEKLDGPKLWTGSDYQDKESEWVYELNEQELNEIKAALQDFEDAETALNEISPEKFVLPTLGPKLKGLIQDNVVEGRGFLVVRGIDPDSYSRQQQVIVYAGVSSYVGTRGLQGKHVLAHITDLVTTKERDVQEIIAPAYTNDHQVFHTDAGDIISLFAIGVAEEGGRSKIASSWTVYNEIASTRPDLIHTLAEDWVFDHGGYGDYDSNSRPLLYYEDGKLIIQYARRNFTGFGLNPRSEDLSPISEAQAESLDTLHYLGEKHSLAIAFKKGDIQYINNLSIFHARDGYTDSEKNRRHLLRLWLHPENSWKIPEKLQHLWNTLYFKEREEHFPLEPTLRH</sequence>
<gene>
    <name evidence="4" type="ORF">DM01DRAFT_1396093</name>
</gene>
<dbReference type="GO" id="GO:0051213">
    <property type="term" value="F:dioxygenase activity"/>
    <property type="evidence" value="ECO:0007669"/>
    <property type="project" value="UniProtKB-KW"/>
</dbReference>
<keyword evidence="1" id="KW-0560">Oxidoreductase</keyword>
<evidence type="ECO:0000256" key="2">
    <source>
        <dbReference type="SAM" id="MobiDB-lite"/>
    </source>
</evidence>
<dbReference type="SUPFAM" id="SSF51197">
    <property type="entry name" value="Clavaminate synthase-like"/>
    <property type="match status" value="1"/>
</dbReference>
<evidence type="ECO:0000313" key="4">
    <source>
        <dbReference type="EMBL" id="ORX47741.1"/>
    </source>
</evidence>
<dbReference type="InterPro" id="IPR003819">
    <property type="entry name" value="TauD/TfdA-like"/>
</dbReference>
<dbReference type="EMBL" id="MCGT01000032">
    <property type="protein sequence ID" value="ORX47741.1"/>
    <property type="molecule type" value="Genomic_DNA"/>
</dbReference>
<feature type="region of interest" description="Disordered" evidence="2">
    <location>
        <begin position="32"/>
        <end position="56"/>
    </location>
</feature>
<dbReference type="InterPro" id="IPR050411">
    <property type="entry name" value="AlphaKG_dependent_hydroxylases"/>
</dbReference>
<dbReference type="Gene3D" id="3.60.130.10">
    <property type="entry name" value="Clavaminate synthase-like"/>
    <property type="match status" value="1"/>
</dbReference>
<protein>
    <submittedName>
        <fullName evidence="4">Taurine catabolism dioxygenase TauD, TfdA family protein</fullName>
    </submittedName>
</protein>
<name>A0A1X2G8G6_9FUNG</name>
<feature type="domain" description="TauD/TfdA-like" evidence="3">
    <location>
        <begin position="95"/>
        <end position="346"/>
    </location>
</feature>
<dbReference type="PANTHER" id="PTHR10696">
    <property type="entry name" value="GAMMA-BUTYROBETAINE HYDROXYLASE-RELATED"/>
    <property type="match status" value="1"/>
</dbReference>
<organism evidence="4 5">
    <name type="scientific">Hesseltinella vesiculosa</name>
    <dbReference type="NCBI Taxonomy" id="101127"/>
    <lineage>
        <taxon>Eukaryota</taxon>
        <taxon>Fungi</taxon>
        <taxon>Fungi incertae sedis</taxon>
        <taxon>Mucoromycota</taxon>
        <taxon>Mucoromycotina</taxon>
        <taxon>Mucoromycetes</taxon>
        <taxon>Mucorales</taxon>
        <taxon>Cunninghamellaceae</taxon>
        <taxon>Hesseltinella</taxon>
    </lineage>
</organism>
<keyword evidence="4" id="KW-0223">Dioxygenase</keyword>
<dbReference type="Pfam" id="PF02668">
    <property type="entry name" value="TauD"/>
    <property type="match status" value="1"/>
</dbReference>
<dbReference type="OrthoDB" id="272271at2759"/>